<proteinExistence type="predicted"/>
<dbReference type="Proteomes" id="UP000007161">
    <property type="component" value="Chromosome"/>
</dbReference>
<evidence type="ECO:0000259" key="3">
    <source>
        <dbReference type="Pfam" id="PF13439"/>
    </source>
</evidence>
<feature type="domain" description="Glycosyltransferase subfamily 4-like N-terminal" evidence="3">
    <location>
        <begin position="55"/>
        <end position="176"/>
    </location>
</feature>
<dbReference type="Gene3D" id="3.40.50.2000">
    <property type="entry name" value="Glycogen Phosphorylase B"/>
    <property type="match status" value="2"/>
</dbReference>
<dbReference type="STRING" id="443254.Marpi_1193"/>
<dbReference type="RefSeq" id="WP_014296670.1">
    <property type="nucleotide sequence ID" value="NC_016751.1"/>
</dbReference>
<organism evidence="4 5">
    <name type="scientific">Marinitoga piezophila (strain DSM 14283 / JCM 11233 / KA3)</name>
    <dbReference type="NCBI Taxonomy" id="443254"/>
    <lineage>
        <taxon>Bacteria</taxon>
        <taxon>Thermotogati</taxon>
        <taxon>Thermotogota</taxon>
        <taxon>Thermotogae</taxon>
        <taxon>Petrotogales</taxon>
        <taxon>Petrotogaceae</taxon>
        <taxon>Marinitoga</taxon>
    </lineage>
</organism>
<dbReference type="GO" id="GO:0009103">
    <property type="term" value="P:lipopolysaccharide biosynthetic process"/>
    <property type="evidence" value="ECO:0007669"/>
    <property type="project" value="TreeGrafter"/>
</dbReference>
<dbReference type="Pfam" id="PF13439">
    <property type="entry name" value="Glyco_transf_4"/>
    <property type="match status" value="1"/>
</dbReference>
<reference evidence="5" key="2">
    <citation type="submission" date="2012-01" db="EMBL/GenBank/DDBJ databases">
        <title>Complete sequence of chromosome of Marinitoga piezophila KA3.</title>
        <authorList>
            <person name="Lucas S."/>
            <person name="Han J."/>
            <person name="Lapidus A."/>
            <person name="Cheng J.-F."/>
            <person name="Goodwin L."/>
            <person name="Pitluck S."/>
            <person name="Peters L."/>
            <person name="Mikhailova N."/>
            <person name="Teshima H."/>
            <person name="Detter J.C."/>
            <person name="Han C."/>
            <person name="Tapia R."/>
            <person name="Land M."/>
            <person name="Hauser L."/>
            <person name="Kyrpides N."/>
            <person name="Ivanova N."/>
            <person name="Pagani I."/>
            <person name="Jebbar M."/>
            <person name="Vannier P."/>
            <person name="Oger P."/>
            <person name="Cario A."/>
            <person name="Bartlett D."/>
            <person name="Noll K.M."/>
            <person name="Woyke T."/>
        </authorList>
    </citation>
    <scope>NUCLEOTIDE SEQUENCE [LARGE SCALE GENOMIC DNA]</scope>
    <source>
        <strain evidence="5">DSM 14283 / JCM 11233 / KA3</strain>
    </source>
</reference>
<evidence type="ECO:0000256" key="1">
    <source>
        <dbReference type="ARBA" id="ARBA00022679"/>
    </source>
</evidence>
<dbReference type="PANTHER" id="PTHR46401">
    <property type="entry name" value="GLYCOSYLTRANSFERASE WBBK-RELATED"/>
    <property type="match status" value="1"/>
</dbReference>
<dbReference type="InterPro" id="IPR028098">
    <property type="entry name" value="Glyco_trans_4-like_N"/>
</dbReference>
<dbReference type="PANTHER" id="PTHR46401:SF2">
    <property type="entry name" value="GLYCOSYLTRANSFERASE WBBK-RELATED"/>
    <property type="match status" value="1"/>
</dbReference>
<evidence type="ECO:0000259" key="2">
    <source>
        <dbReference type="Pfam" id="PF00534"/>
    </source>
</evidence>
<dbReference type="InterPro" id="IPR001296">
    <property type="entry name" value="Glyco_trans_1"/>
</dbReference>
<sequence>MNILVLDVQASDGGALSILTDFYEEVCHNSNKDIKWYFVISTPFLEETKDIKILRFPWVKKSWIHRLYFDNFIVPKLIKKHNIDKIFSLQSMIVPYTNISQIVYVHQPLPFSEYKFSFKENKLFWIYQNIISKQIFKSIKKADKVIVQTEWFKKACIKKTGINSEKIVVIPPKINIKVSQTFLPTDKSLRTFFYPARGIQYKNHKIIIESVKKLKNIGFNDFKVLFTLKGNENKYILNLVDEINNYNLPIEFIGNIAREEVFDLYTKSVLLFPSYIETFGLPLLEAKLHKTIILASDMPFSHEILDGYPNAYFFNPFNKNKLYNLMEMILTKKISYKKTNNFYNSIKNKKILDFITKK</sequence>
<protein>
    <submittedName>
        <fullName evidence="4">Glycosyltransferase</fullName>
    </submittedName>
</protein>
<dbReference type="GO" id="GO:0016757">
    <property type="term" value="F:glycosyltransferase activity"/>
    <property type="evidence" value="ECO:0007669"/>
    <property type="project" value="InterPro"/>
</dbReference>
<dbReference type="eggNOG" id="COG0438">
    <property type="taxonomic scope" value="Bacteria"/>
</dbReference>
<dbReference type="SUPFAM" id="SSF53756">
    <property type="entry name" value="UDP-Glycosyltransferase/glycogen phosphorylase"/>
    <property type="match status" value="1"/>
</dbReference>
<accession>H2J8B5</accession>
<dbReference type="HOGENOM" id="CLU_066447_0_0_0"/>
<name>H2J8B5_MARPK</name>
<dbReference type="Pfam" id="PF00534">
    <property type="entry name" value="Glycos_transf_1"/>
    <property type="match status" value="1"/>
</dbReference>
<reference evidence="4 5" key="1">
    <citation type="journal article" date="2012" name="J. Bacteriol.">
        <title>Complete Genome Sequence of the Thermophilic, Piezophilic, Heterotrophic Bacterium Marinitoga piezophila KA3.</title>
        <authorList>
            <person name="Lucas S."/>
            <person name="Han J."/>
            <person name="Lapidus A."/>
            <person name="Cheng J.F."/>
            <person name="Goodwin L.A."/>
            <person name="Pitluck S."/>
            <person name="Peters L."/>
            <person name="Mikhailova N."/>
            <person name="Teshima H."/>
            <person name="Detter J.C."/>
            <person name="Han C."/>
            <person name="Tapia R."/>
            <person name="Land M."/>
            <person name="Hauser L."/>
            <person name="Kyrpides N.C."/>
            <person name="Ivanova N."/>
            <person name="Pagani I."/>
            <person name="Vannier P."/>
            <person name="Oger P."/>
            <person name="Bartlett D.H."/>
            <person name="Noll K.M."/>
            <person name="Woyke T."/>
            <person name="Jebbar M."/>
        </authorList>
    </citation>
    <scope>NUCLEOTIDE SEQUENCE [LARGE SCALE GENOMIC DNA]</scope>
    <source>
        <strain evidence="5">DSM 14283 / JCM 11233 / KA3</strain>
    </source>
</reference>
<keyword evidence="1 4" id="KW-0808">Transferase</keyword>
<evidence type="ECO:0000313" key="5">
    <source>
        <dbReference type="Proteomes" id="UP000007161"/>
    </source>
</evidence>
<dbReference type="AlphaFoldDB" id="H2J8B5"/>
<feature type="domain" description="Glycosyl transferase family 1" evidence="2">
    <location>
        <begin position="186"/>
        <end position="341"/>
    </location>
</feature>
<gene>
    <name evidence="4" type="ordered locus">Marpi_1193</name>
</gene>
<evidence type="ECO:0000313" key="4">
    <source>
        <dbReference type="EMBL" id="AEX85599.1"/>
    </source>
</evidence>
<dbReference type="OrthoDB" id="9801609at2"/>
<keyword evidence="5" id="KW-1185">Reference proteome</keyword>
<dbReference type="KEGG" id="mpz:Marpi_1193"/>
<dbReference type="EMBL" id="CP003257">
    <property type="protein sequence ID" value="AEX85599.1"/>
    <property type="molecule type" value="Genomic_DNA"/>
</dbReference>